<protein>
    <recommendedName>
        <fullName evidence="3">exo-alpha-sialidase</fullName>
        <ecNumber evidence="3">3.2.1.18</ecNumber>
    </recommendedName>
</protein>
<feature type="domain" description="Sialidase" evidence="4">
    <location>
        <begin position="206"/>
        <end position="359"/>
    </location>
</feature>
<gene>
    <name evidence="5" type="ORF">ACCQ42_07800</name>
</gene>
<dbReference type="InterPro" id="IPR026856">
    <property type="entry name" value="Sialidase_fam"/>
</dbReference>
<reference evidence="5 6" key="1">
    <citation type="journal article" date="2025" name="Anaerobe">
        <title>Description of Anaerococcus kampingiae sp. nov., Anaerococcus groningensis sp. nov., Anaerococcus martiniensis sp. nov., and Anaerococcus cruorum sp. nov., isolated from human clinical specimens.</title>
        <authorList>
            <person name="Boiten K.E."/>
            <person name="Meijer J."/>
            <person name="van Wezel E.M."/>
            <person name="Veloo A.C.M."/>
        </authorList>
    </citation>
    <scope>NUCLEOTIDE SEQUENCE [LARGE SCALE GENOMIC DNA]</scope>
    <source>
        <strain evidence="5 6">ENR0874</strain>
    </source>
</reference>
<evidence type="ECO:0000256" key="2">
    <source>
        <dbReference type="ARBA" id="ARBA00009348"/>
    </source>
</evidence>
<dbReference type="Gene3D" id="2.40.220.10">
    <property type="entry name" value="Intramolecular Trans-sialidase, Domain 3"/>
    <property type="match status" value="1"/>
</dbReference>
<evidence type="ECO:0000256" key="1">
    <source>
        <dbReference type="ARBA" id="ARBA00000427"/>
    </source>
</evidence>
<evidence type="ECO:0000259" key="4">
    <source>
        <dbReference type="Pfam" id="PF13088"/>
    </source>
</evidence>
<dbReference type="InterPro" id="IPR023364">
    <property type="entry name" value="Trans_sialidase_dom3"/>
</dbReference>
<dbReference type="Proteomes" id="UP001637994">
    <property type="component" value="Unassembled WGS sequence"/>
</dbReference>
<evidence type="ECO:0000313" key="5">
    <source>
        <dbReference type="EMBL" id="MFO3667672.1"/>
    </source>
</evidence>
<dbReference type="InterPro" id="IPR011040">
    <property type="entry name" value="Sialidase"/>
</dbReference>
<proteinExistence type="inferred from homology"/>
<evidence type="ECO:0000313" key="6">
    <source>
        <dbReference type="Proteomes" id="UP001637994"/>
    </source>
</evidence>
<dbReference type="PANTHER" id="PTHR10628">
    <property type="entry name" value="SIALIDASE"/>
    <property type="match status" value="1"/>
</dbReference>
<dbReference type="EC" id="3.2.1.18" evidence="3"/>
<name>A0ABW9MEB9_9FIRM</name>
<comment type="catalytic activity">
    <reaction evidence="1">
        <text>Hydrolysis of alpha-(2-&gt;3)-, alpha-(2-&gt;6)-, alpha-(2-&gt;8)- glycosidic linkages of terminal sialic acid residues in oligosaccharides, glycoproteins, glycolipids, colominic acid and synthetic substrates.</text>
        <dbReference type="EC" id="3.2.1.18"/>
    </reaction>
</comment>
<comment type="caution">
    <text evidence="5">The sequence shown here is derived from an EMBL/GenBank/DDBJ whole genome shotgun (WGS) entry which is preliminary data.</text>
</comment>
<dbReference type="Gene3D" id="2.120.10.10">
    <property type="match status" value="1"/>
</dbReference>
<dbReference type="Pfam" id="PF13088">
    <property type="entry name" value="BNR_2"/>
    <property type="match status" value="1"/>
</dbReference>
<organism evidence="5 6">
    <name type="scientific">Anaerococcus kampingae</name>
    <dbReference type="NCBI Taxonomy" id="3115614"/>
    <lineage>
        <taxon>Bacteria</taxon>
        <taxon>Bacillati</taxon>
        <taxon>Bacillota</taxon>
        <taxon>Tissierellia</taxon>
        <taxon>Tissierellales</taxon>
        <taxon>Peptoniphilaceae</taxon>
        <taxon>Anaerococcus</taxon>
    </lineage>
</organism>
<keyword evidence="6" id="KW-1185">Reference proteome</keyword>
<comment type="similarity">
    <text evidence="2">Belongs to the glycosyl hydrolase 33 family.</text>
</comment>
<dbReference type="CDD" id="cd15482">
    <property type="entry name" value="Sialidase_non-viral"/>
    <property type="match status" value="1"/>
</dbReference>
<dbReference type="InterPro" id="IPR036278">
    <property type="entry name" value="Sialidase_sf"/>
</dbReference>
<accession>A0ABW9MEB9</accession>
<dbReference type="EMBL" id="JBGMEF010000029">
    <property type="protein sequence ID" value="MFO3667672.1"/>
    <property type="molecule type" value="Genomic_DNA"/>
</dbReference>
<dbReference type="SUPFAM" id="SSF50939">
    <property type="entry name" value="Sialidases"/>
    <property type="match status" value="1"/>
</dbReference>
<evidence type="ECO:0000256" key="3">
    <source>
        <dbReference type="ARBA" id="ARBA00012733"/>
    </source>
</evidence>
<dbReference type="RefSeq" id="WP_410035845.1">
    <property type="nucleotide sequence ID" value="NZ_JBGMEF010000029.1"/>
</dbReference>
<dbReference type="PANTHER" id="PTHR10628:SF30">
    <property type="entry name" value="EXO-ALPHA-SIALIDASE"/>
    <property type="match status" value="1"/>
</dbReference>
<sequence>MYKSQTIDLFYPGLEGSPYYRIPSLALLKNGDLLAAADQRLESESDWGGLIEPALRIKKKGVGDFSELFKAFMEPRFKDANPTYTIDTNLTPAYYEEGNKVYMVIDKFRSSGNYLTSKKGTGYVEFGGEKYPILFYNSGNTLLFEKSQSRFYIKNGKVYGMDHTPSPYRVCMEDSYPFDKLGNIYEGDKLVGNIYSETSFLRVHQTSYLWFTQSEDGGKTWASPVDISHFVADDRMIFMGVCPGRGLQLASGRLLIPLYYTTENKDDIYDLREHACLIYSDDFGKNWSRSKSVNDGEGYSALDGKTLTNTSESQLVSLNDGTLILFSRTTSDRILYSYSYDDGETFEKALCQTDFDSEAFCMVSVLKYDKDGKEYILVANPKGPGRNNGYIRVMEVGEGNKLRTIRQKQITDTNFTYSCLEYTGKADTFALLFEQRQKDGSEEKEFLKYIEFDFEYLMN</sequence>